<dbReference type="Gene3D" id="3.40.50.720">
    <property type="entry name" value="NAD(P)-binding Rossmann-like Domain"/>
    <property type="match status" value="1"/>
</dbReference>
<dbReference type="CDD" id="cd05233">
    <property type="entry name" value="SDR_c"/>
    <property type="match status" value="1"/>
</dbReference>
<dbReference type="InterPro" id="IPR050259">
    <property type="entry name" value="SDR"/>
</dbReference>
<reference evidence="3" key="1">
    <citation type="journal article" date="2019" name="Int. J. Syst. Evol. Microbiol.">
        <title>The Global Catalogue of Microorganisms (GCM) 10K type strain sequencing project: providing services to taxonomists for standard genome sequencing and annotation.</title>
        <authorList>
            <consortium name="The Broad Institute Genomics Platform"/>
            <consortium name="The Broad Institute Genome Sequencing Center for Infectious Disease"/>
            <person name="Wu L."/>
            <person name="Ma J."/>
        </authorList>
    </citation>
    <scope>NUCLEOTIDE SEQUENCE [LARGE SCALE GENOMIC DNA]</scope>
    <source>
        <strain evidence="3">CCUG 56607</strain>
    </source>
</reference>
<name>A0ABW3KZ63_9BACI</name>
<dbReference type="SUPFAM" id="SSF51735">
    <property type="entry name" value="NAD(P)-binding Rossmann-fold domains"/>
    <property type="match status" value="1"/>
</dbReference>
<dbReference type="EMBL" id="JBHTKL010000001">
    <property type="protein sequence ID" value="MFD1018250.1"/>
    <property type="molecule type" value="Genomic_DNA"/>
</dbReference>
<keyword evidence="2" id="KW-0648">Protein biosynthesis</keyword>
<dbReference type="PRINTS" id="PR00081">
    <property type="entry name" value="GDHRDH"/>
</dbReference>
<dbReference type="PANTHER" id="PTHR42879:SF2">
    <property type="entry name" value="3-OXOACYL-[ACYL-CARRIER-PROTEIN] REDUCTASE FABG"/>
    <property type="match status" value="1"/>
</dbReference>
<organism evidence="2 3">
    <name type="scientific">Thalassobacillus hwangdonensis</name>
    <dbReference type="NCBI Taxonomy" id="546108"/>
    <lineage>
        <taxon>Bacteria</taxon>
        <taxon>Bacillati</taxon>
        <taxon>Bacillota</taxon>
        <taxon>Bacilli</taxon>
        <taxon>Bacillales</taxon>
        <taxon>Bacillaceae</taxon>
        <taxon>Thalassobacillus</taxon>
    </lineage>
</organism>
<dbReference type="PANTHER" id="PTHR42879">
    <property type="entry name" value="3-OXOACYL-(ACYL-CARRIER-PROTEIN) REDUCTASE"/>
    <property type="match status" value="1"/>
</dbReference>
<evidence type="ECO:0000313" key="2">
    <source>
        <dbReference type="EMBL" id="MFD1018250.1"/>
    </source>
</evidence>
<evidence type="ECO:0000313" key="3">
    <source>
        <dbReference type="Proteomes" id="UP001596990"/>
    </source>
</evidence>
<comment type="caution">
    <text evidence="2">The sequence shown here is derived from an EMBL/GenBank/DDBJ whole genome shotgun (WGS) entry which is preliminary data.</text>
</comment>
<dbReference type="GO" id="GO:0003746">
    <property type="term" value="F:translation elongation factor activity"/>
    <property type="evidence" value="ECO:0007669"/>
    <property type="project" value="UniProtKB-KW"/>
</dbReference>
<dbReference type="Proteomes" id="UP001596990">
    <property type="component" value="Unassembled WGS sequence"/>
</dbReference>
<keyword evidence="3" id="KW-1185">Reference proteome</keyword>
<gene>
    <name evidence="2" type="primary">ymfI</name>
    <name evidence="2" type="ORF">ACFQ2J_03460</name>
</gene>
<evidence type="ECO:0000256" key="1">
    <source>
        <dbReference type="ARBA" id="ARBA00006484"/>
    </source>
</evidence>
<dbReference type="NCBIfam" id="NF047420">
    <property type="entry name" value="EF_P_mod_YmfI"/>
    <property type="match status" value="1"/>
</dbReference>
<keyword evidence="2" id="KW-0251">Elongation factor</keyword>
<protein>
    <submittedName>
        <fullName evidence="2">Elongation factor P 5-aminopentanone reductase</fullName>
    </submittedName>
</protein>
<dbReference type="InterPro" id="IPR002347">
    <property type="entry name" value="SDR_fam"/>
</dbReference>
<accession>A0ABW3KZ63</accession>
<proteinExistence type="inferred from homology"/>
<comment type="similarity">
    <text evidence="1">Belongs to the short-chain dehydrogenases/reductases (SDR) family.</text>
</comment>
<dbReference type="Pfam" id="PF13561">
    <property type="entry name" value="adh_short_C2"/>
    <property type="match status" value="1"/>
</dbReference>
<sequence>MLILGASGDIGKAIAKSTVEEGANVLLHYHSNRSSIDALVSELPEARVLGTVQADLSTSEGIKQLINSIPFTLDGIIFAGGSSFQGLLQDAGEADMDLLYHLHVKTPWMVASSFLPQMIHKRRGKIILISSVWGSVGASMEVLYSSVKGAQNSFVKALAKEAGPSGVQVNGISPGFIDTKMNSLYSEEEKAVIFDEIPLGRPGLPEEIASVAAFLISDRSSYINGQIITVDGGWT</sequence>
<dbReference type="InterPro" id="IPR036291">
    <property type="entry name" value="NAD(P)-bd_dom_sf"/>
</dbReference>